<proteinExistence type="predicted"/>
<dbReference type="InterPro" id="IPR051366">
    <property type="entry name" value="DEF8"/>
</dbReference>
<dbReference type="GeneID" id="110979030"/>
<evidence type="ECO:0000313" key="17">
    <source>
        <dbReference type="RefSeq" id="XP_022090176.1"/>
    </source>
</evidence>
<dbReference type="InterPro" id="IPR047326">
    <property type="entry name" value="RUN_PLEKHM1"/>
</dbReference>
<evidence type="ECO:0000313" key="11">
    <source>
        <dbReference type="Proteomes" id="UP000694845"/>
    </source>
</evidence>
<feature type="domain" description="RUN" evidence="10">
    <location>
        <begin position="45"/>
        <end position="169"/>
    </location>
</feature>
<evidence type="ECO:0000256" key="3">
    <source>
        <dbReference type="ARBA" id="ARBA00022723"/>
    </source>
</evidence>
<gene>
    <name evidence="12 13 14 15 16 17 18" type="primary">LOC110979030</name>
</gene>
<feature type="compositionally biased region" description="Basic and acidic residues" evidence="9">
    <location>
        <begin position="341"/>
        <end position="360"/>
    </location>
</feature>
<dbReference type="CDD" id="cd17679">
    <property type="entry name" value="RUN_PLEKHM1"/>
    <property type="match status" value="1"/>
</dbReference>
<evidence type="ECO:0000256" key="4">
    <source>
        <dbReference type="ARBA" id="ARBA00022737"/>
    </source>
</evidence>
<organism evidence="11 18">
    <name type="scientific">Acanthaster planci</name>
    <name type="common">Crown-of-thorns starfish</name>
    <dbReference type="NCBI Taxonomy" id="133434"/>
    <lineage>
        <taxon>Eukaryota</taxon>
        <taxon>Metazoa</taxon>
        <taxon>Echinodermata</taxon>
        <taxon>Eleutherozoa</taxon>
        <taxon>Asterozoa</taxon>
        <taxon>Asteroidea</taxon>
        <taxon>Valvatacea</taxon>
        <taxon>Valvatida</taxon>
        <taxon>Acanthasteridae</taxon>
        <taxon>Acanthaster</taxon>
    </lineage>
</organism>
<dbReference type="KEGG" id="aplc:110979030"/>
<reference evidence="12 13" key="1">
    <citation type="submission" date="2025-04" db="UniProtKB">
        <authorList>
            <consortium name="RefSeq"/>
        </authorList>
    </citation>
    <scope>IDENTIFICATION</scope>
</reference>
<dbReference type="RefSeq" id="XP_022090176.1">
    <property type="nucleotide sequence ID" value="XM_022234484.1"/>
</dbReference>
<comment type="subcellular location">
    <subcellularLocation>
        <location evidence="1">Late endosome</location>
    </subcellularLocation>
</comment>
<dbReference type="Pfam" id="PF02759">
    <property type="entry name" value="RUN"/>
    <property type="match status" value="1"/>
</dbReference>
<evidence type="ECO:0000256" key="8">
    <source>
        <dbReference type="ARBA" id="ARBA00023006"/>
    </source>
</evidence>
<keyword evidence="8" id="KW-0072">Autophagy</keyword>
<dbReference type="OMA" id="TCREPII"/>
<dbReference type="GO" id="GO:0005770">
    <property type="term" value="C:late endosome"/>
    <property type="evidence" value="ECO:0007669"/>
    <property type="project" value="UniProtKB-SubCell"/>
</dbReference>
<dbReference type="InterPro" id="IPR025258">
    <property type="entry name" value="RH_dom"/>
</dbReference>
<dbReference type="RefSeq" id="XP_022090170.1">
    <property type="nucleotide sequence ID" value="XM_022234478.1"/>
</dbReference>
<dbReference type="RefSeq" id="XP_022090177.1">
    <property type="nucleotide sequence ID" value="XM_022234485.1"/>
</dbReference>
<keyword evidence="7" id="KW-0862">Zinc</keyword>
<dbReference type="SUPFAM" id="SSF140741">
    <property type="entry name" value="RUN domain-like"/>
    <property type="match status" value="1"/>
</dbReference>
<feature type="compositionally biased region" description="Polar residues" evidence="9">
    <location>
        <begin position="455"/>
        <end position="473"/>
    </location>
</feature>
<dbReference type="PANTHER" id="PTHR12326">
    <property type="entry name" value="PLECKSTRIN HOMOLOGY DOMAIN CONTAINING PROTEIN"/>
    <property type="match status" value="1"/>
</dbReference>
<evidence type="ECO:0000259" key="10">
    <source>
        <dbReference type="PROSITE" id="PS50826"/>
    </source>
</evidence>
<dbReference type="PROSITE" id="PS50826">
    <property type="entry name" value="RUN"/>
    <property type="match status" value="1"/>
</dbReference>
<evidence type="ECO:0000256" key="6">
    <source>
        <dbReference type="ARBA" id="ARBA00022771"/>
    </source>
</evidence>
<dbReference type="RefSeq" id="XP_022090171.1">
    <property type="nucleotide sequence ID" value="XM_022234479.1"/>
</dbReference>
<dbReference type="InterPro" id="IPR037213">
    <property type="entry name" value="Run_dom_sf"/>
</dbReference>
<dbReference type="GO" id="GO:0008270">
    <property type="term" value="F:zinc ion binding"/>
    <property type="evidence" value="ECO:0007669"/>
    <property type="project" value="UniProtKB-KW"/>
</dbReference>
<evidence type="ECO:0000313" key="14">
    <source>
        <dbReference type="RefSeq" id="XP_022090172.1"/>
    </source>
</evidence>
<evidence type="ECO:0000313" key="15">
    <source>
        <dbReference type="RefSeq" id="XP_022090174.1"/>
    </source>
</evidence>
<dbReference type="InterPro" id="IPR004012">
    <property type="entry name" value="Run_dom"/>
</dbReference>
<keyword evidence="6" id="KW-0863">Zinc-finger</keyword>
<feature type="region of interest" description="Disordered" evidence="9">
    <location>
        <begin position="271"/>
        <end position="296"/>
    </location>
</feature>
<accession>A0A8B7YC83</accession>
<keyword evidence="11" id="KW-1185">Reference proteome</keyword>
<feature type="region of interest" description="Disordered" evidence="9">
    <location>
        <begin position="395"/>
        <end position="479"/>
    </location>
</feature>
<dbReference type="Proteomes" id="UP000694845">
    <property type="component" value="Unplaced"/>
</dbReference>
<evidence type="ECO:0000256" key="5">
    <source>
        <dbReference type="ARBA" id="ARBA00022753"/>
    </source>
</evidence>
<evidence type="ECO:0000313" key="12">
    <source>
        <dbReference type="RefSeq" id="XP_022090170.1"/>
    </source>
</evidence>
<dbReference type="Gene3D" id="1.20.58.900">
    <property type="match status" value="1"/>
</dbReference>
<dbReference type="PANTHER" id="PTHR12326:SF12">
    <property type="entry name" value="PLECKSTRIN HOMOLOGY AND RUN DOMAIN CONTAINING M1"/>
    <property type="match status" value="1"/>
</dbReference>
<evidence type="ECO:0000256" key="1">
    <source>
        <dbReference type="ARBA" id="ARBA00004603"/>
    </source>
</evidence>
<keyword evidence="4" id="KW-0677">Repeat</keyword>
<name>A0A8B7YC83_ACAPL</name>
<evidence type="ECO:0000313" key="18">
    <source>
        <dbReference type="RefSeq" id="XP_022090177.1"/>
    </source>
</evidence>
<evidence type="ECO:0000313" key="13">
    <source>
        <dbReference type="RefSeq" id="XP_022090171.1"/>
    </source>
</evidence>
<dbReference type="RefSeq" id="XP_022090172.1">
    <property type="nucleotide sequence ID" value="XM_022234480.1"/>
</dbReference>
<dbReference type="SMART" id="SM00593">
    <property type="entry name" value="RUN"/>
    <property type="match status" value="1"/>
</dbReference>
<evidence type="ECO:0000256" key="7">
    <source>
        <dbReference type="ARBA" id="ARBA00022833"/>
    </source>
</evidence>
<keyword evidence="5" id="KW-0967">Endosome</keyword>
<feature type="region of interest" description="Disordered" evidence="9">
    <location>
        <begin position="186"/>
        <end position="214"/>
    </location>
</feature>
<protein>
    <submittedName>
        <fullName evidence="12 13">Uncharacterized protein LOC110979030 isoform X1</fullName>
    </submittedName>
</protein>
<dbReference type="AlphaFoldDB" id="A0A8B7YC83"/>
<dbReference type="RefSeq" id="XP_022090175.1">
    <property type="nucleotide sequence ID" value="XM_022234483.1"/>
</dbReference>
<dbReference type="GO" id="GO:0006914">
    <property type="term" value="P:autophagy"/>
    <property type="evidence" value="ECO:0007669"/>
    <property type="project" value="UniProtKB-KW"/>
</dbReference>
<dbReference type="RefSeq" id="XP_022090174.1">
    <property type="nucleotide sequence ID" value="XM_022234482.1"/>
</dbReference>
<feature type="region of interest" description="Disordered" evidence="9">
    <location>
        <begin position="341"/>
        <end position="373"/>
    </location>
</feature>
<keyword evidence="3" id="KW-0479">Metal-binding</keyword>
<keyword evidence="2" id="KW-0597">Phosphoprotein</keyword>
<sequence length="815" mass="91418">MFSRKGSMDEMEAAKLASLKHYLSRELSSSIKKLQKDHISSDSAIRSGEIANRICNLIEAVLLHHLKESYSSKTPWPFLMKFTHKDVISQLKGLTQVNTEIGYCRAWVRLALNDGLMDSYMDAMLSDVKVIQSHYKRTSFLRDPEEPHIMKNYLQGLVNFTFQLSFNSSLLNVWGAAPMILAGSWESPRERTQSNPNTSKRIVTGGPPLGIHQGDRTTQDLLVTKTKGDGTHPPRDRGLSFEESFHECEISSTLLRSPSEDGSTLLRMGGLTVSTDADPTTPENGGGLPASDKDLPEIRQDSYEDSIVIHMVSESPANHTDSKVESDRVETVYQAADDSKAKEFEVNMEERQTERKEKPSELNVKQDVSGREPVNPFSILETNLHIPCQTDIYDAKENATPNPETPHDDHQTGTQEGAVEAVQPPADVAKGSPDEGGNEEDPQHVHGNSLGAMSGWSSEFQNQLSPDTPSQESVPPDASKTLSYKTMLQQYSLQGPQPPTSFPEALDQRTDNHQAPPIEGALTSRARSPSDLDDLPSDFEVIPLSTSPTSQYADARTQSLLAMITEIGREKGLDKQNYQCKGCSRPVGIIYGKARVCSYDGNYYCYECHKDDEAVIPARILYNWDFRKHKVAVHTKLFLQQIEEMPLIEVKECNMSLYKASSELANVLRVRTQLKYLKAYLFTCKQSVAEGLRKRIWPREYMLDHVHLYSVMDFLQVQSGVLLHFLRKVIVFAAKHVQQCALCSQKGFICLICESPKIIYPFDTDLTVRCDTCKTVFHKACKSDVTPCPKCKRRLLRNQQLQASPQDLDFASPFT</sequence>
<dbReference type="SMART" id="SM01175">
    <property type="entry name" value="DUF4206"/>
    <property type="match status" value="1"/>
</dbReference>
<dbReference type="Pfam" id="PF13901">
    <property type="entry name" value="RH_dom"/>
    <property type="match status" value="1"/>
</dbReference>
<dbReference type="OrthoDB" id="62364at2759"/>
<feature type="compositionally biased region" description="Polar residues" evidence="9">
    <location>
        <begin position="272"/>
        <end position="283"/>
    </location>
</feature>
<evidence type="ECO:0000256" key="2">
    <source>
        <dbReference type="ARBA" id="ARBA00022553"/>
    </source>
</evidence>
<evidence type="ECO:0000313" key="16">
    <source>
        <dbReference type="RefSeq" id="XP_022090175.1"/>
    </source>
</evidence>
<evidence type="ECO:0000256" key="9">
    <source>
        <dbReference type="SAM" id="MobiDB-lite"/>
    </source>
</evidence>